<reference evidence="19 20" key="1">
    <citation type="submission" date="2019-10" db="EMBL/GenBank/DDBJ databases">
        <title>Genome sequence of Luteimicrobium xylanilyticum HY-24.</title>
        <authorList>
            <person name="Kim D.Y."/>
            <person name="Park H.-Y."/>
        </authorList>
    </citation>
    <scope>NUCLEOTIDE SEQUENCE [LARGE SCALE GENOMIC DNA]</scope>
    <source>
        <strain evidence="19 20">HY-24</strain>
    </source>
</reference>
<evidence type="ECO:0000256" key="11">
    <source>
        <dbReference type="ARBA" id="ARBA00023235"/>
    </source>
</evidence>
<keyword evidence="7" id="KW-0269">Exonuclease</keyword>
<comment type="catalytic activity">
    <reaction evidence="14">
        <text>ATP + H2O = ADP + phosphate + H(+)</text>
        <dbReference type="Rhea" id="RHEA:13065"/>
        <dbReference type="ChEBI" id="CHEBI:15377"/>
        <dbReference type="ChEBI" id="CHEBI:15378"/>
        <dbReference type="ChEBI" id="CHEBI:30616"/>
        <dbReference type="ChEBI" id="CHEBI:43474"/>
        <dbReference type="ChEBI" id="CHEBI:456216"/>
        <dbReference type="EC" id="5.6.2.4"/>
    </reaction>
</comment>
<evidence type="ECO:0000256" key="2">
    <source>
        <dbReference type="ARBA" id="ARBA00022722"/>
    </source>
</evidence>
<dbReference type="GO" id="GO:0016887">
    <property type="term" value="F:ATP hydrolysis activity"/>
    <property type="evidence" value="ECO:0007669"/>
    <property type="project" value="RHEA"/>
</dbReference>
<evidence type="ECO:0000256" key="16">
    <source>
        <dbReference type="SAM" id="MobiDB-lite"/>
    </source>
</evidence>
<dbReference type="InterPro" id="IPR027417">
    <property type="entry name" value="P-loop_NTPase"/>
</dbReference>
<keyword evidence="20" id="KW-1185">Reference proteome</keyword>
<comment type="similarity">
    <text evidence="1">Belongs to the helicase family. UvrD subfamily.</text>
</comment>
<evidence type="ECO:0000256" key="13">
    <source>
        <dbReference type="ARBA" id="ARBA00034808"/>
    </source>
</evidence>
<evidence type="ECO:0000256" key="14">
    <source>
        <dbReference type="ARBA" id="ARBA00048988"/>
    </source>
</evidence>
<protein>
    <recommendedName>
        <fullName evidence="13">DNA 3'-5' helicase</fullName>
        <ecNumber evidence="13">5.6.2.4</ecNumber>
    </recommendedName>
</protein>
<dbReference type="GO" id="GO:0005829">
    <property type="term" value="C:cytosol"/>
    <property type="evidence" value="ECO:0007669"/>
    <property type="project" value="TreeGrafter"/>
</dbReference>
<evidence type="ECO:0000256" key="9">
    <source>
        <dbReference type="ARBA" id="ARBA00023125"/>
    </source>
</evidence>
<dbReference type="Pfam" id="PF12705">
    <property type="entry name" value="PDDEXK_1"/>
    <property type="match status" value="1"/>
</dbReference>
<dbReference type="Gene3D" id="1.10.10.160">
    <property type="match status" value="1"/>
</dbReference>
<keyword evidence="2" id="KW-0540">Nuclease</keyword>
<dbReference type="InterPro" id="IPR013986">
    <property type="entry name" value="DExx_box_DNA_helicase_dom_sf"/>
</dbReference>
<dbReference type="GO" id="GO:0000725">
    <property type="term" value="P:recombinational repair"/>
    <property type="evidence" value="ECO:0007669"/>
    <property type="project" value="TreeGrafter"/>
</dbReference>
<dbReference type="GO" id="GO:0043138">
    <property type="term" value="F:3'-5' DNA helicase activity"/>
    <property type="evidence" value="ECO:0007669"/>
    <property type="project" value="UniProtKB-EC"/>
</dbReference>
<evidence type="ECO:0000256" key="5">
    <source>
        <dbReference type="ARBA" id="ARBA00022801"/>
    </source>
</evidence>
<feature type="region of interest" description="Disordered" evidence="16">
    <location>
        <begin position="1020"/>
        <end position="1039"/>
    </location>
</feature>
<evidence type="ECO:0000256" key="10">
    <source>
        <dbReference type="ARBA" id="ARBA00023204"/>
    </source>
</evidence>
<dbReference type="GO" id="GO:0005524">
    <property type="term" value="F:ATP binding"/>
    <property type="evidence" value="ECO:0007669"/>
    <property type="project" value="UniProtKB-UniRule"/>
</dbReference>
<dbReference type="EC" id="5.6.2.4" evidence="13"/>
<dbReference type="Gene3D" id="1.10.486.10">
    <property type="entry name" value="PCRA, domain 4"/>
    <property type="match status" value="1"/>
</dbReference>
<dbReference type="InterPro" id="IPR038726">
    <property type="entry name" value="PDDEXK_AddAB-type"/>
</dbReference>
<dbReference type="KEGG" id="lxl:KDY119_01004"/>
<dbReference type="AlphaFoldDB" id="A0A5P9Q895"/>
<evidence type="ECO:0000256" key="3">
    <source>
        <dbReference type="ARBA" id="ARBA00022741"/>
    </source>
</evidence>
<sequence length="1117" mass="115431">MGGAWWDEAVPPAPAVSLLPPAPPELRTAASDGGLDPAQTAALEAAAGLGAGEALVVLGAPGTGKTTVAVEVAALALAQGAAPHEVLLLAPSRRAADSLRDVLTYRAASTLSAPLVRTAASAAFAVLCSRAEALGDPLPTLVSGPEQDLLLSELLAGHVAGAGVPLRLPPGLPEEVLGLRGFRQELRDLLMRAAEHDLLPSELAALGRLHDRPEWELAAQLYEEYLAVTALGTGTPDRGARVDPAVVVAEAADALRTWDADLPGVPRPRWRLVVVDDYQEATAATAALLEVLRDAGARLVLLGDPDVAVQTFRGASPALLGQAGARPGRGPGQVGAFDARTVHLGTAWRHPEGLRDVVTRVTAAIPTLGAAAHRRATPGGPIDGAGRVGVDAEPVVDVATFVSGAEETAHVARVLRAEHLLRGTPWERMAVVARAGGQLAALRRGLLAAQVPVNLLGSDVPLRDEPAVRPLLEVVGVALDLEAAGGTDDDAASPVDPDVVADLLTSPVGGLDVVGLRRLRRALRAEERAGGGGRASDALLAEVVEHPSRAATLPATVRAPAERVARVVEAARVAAREPDADAQSVLWAAWDATGLAERWQRLALEGGTAGARADRDLDAVLALFRAAETFVDRLPQAPARAFLDYLGSQDLPADTLAAQAVGAGSVSALTPAGAAGGEWDVVVVTSVQDGVWPDLRLRDSLLGSQALVEMLARRELGGAEGETGAAARRAVLADELRAFAVAVSRARRRLVVTAVDDADERPSVFLDLVEAPPEEGRTPRRREASLDLRGLVASLRRDLVEGAVTADSAARGPGAPDRTAALLADLARAGVSGADPAGWYGAGDVTSDAPLHPGEERVVVSPSRVELVDACALRWALETAGGTAPDATVQTLGTLVHAVAEALPDGGHAALAAELDRRFPELGLKPGWPATQTRRRADAMVERLAGYLKDRTALAVEVPFRVDVGERATLRGVIDRVEATGDAGAVEVVDLKTGRNAPSKADTEQHAQLGAYQLAVELGGLDGSKQPEGGPGADLPDGARPAGARLVYLGTGRNAALRDQPALDEQPDGGAWAAELVDGVARTMAGSAFVAQENRLCGSCPVRRTCPAQPEGRQVIA</sequence>
<keyword evidence="10" id="KW-0234">DNA repair</keyword>
<dbReference type="Pfam" id="PF00580">
    <property type="entry name" value="UvrD-helicase"/>
    <property type="match status" value="1"/>
</dbReference>
<feature type="domain" description="UvrD-like helicase ATP-binding" evidence="17">
    <location>
        <begin position="38"/>
        <end position="351"/>
    </location>
</feature>
<dbReference type="InterPro" id="IPR011604">
    <property type="entry name" value="PDDEXK-like_dom_sf"/>
</dbReference>
<dbReference type="InterPro" id="IPR014017">
    <property type="entry name" value="DNA_helicase_UvrD-like_C"/>
</dbReference>
<dbReference type="GO" id="GO:0003677">
    <property type="term" value="F:DNA binding"/>
    <property type="evidence" value="ECO:0007669"/>
    <property type="project" value="UniProtKB-KW"/>
</dbReference>
<evidence type="ECO:0000313" key="20">
    <source>
        <dbReference type="Proteomes" id="UP000326702"/>
    </source>
</evidence>
<keyword evidence="3 15" id="KW-0547">Nucleotide-binding</keyword>
<feature type="domain" description="UvrD-like helicase C-terminal" evidence="18">
    <location>
        <begin position="363"/>
        <end position="676"/>
    </location>
</feature>
<name>A0A5P9Q895_9MICO</name>
<keyword evidence="5 15" id="KW-0378">Hydrolase</keyword>
<dbReference type="PROSITE" id="PS51217">
    <property type="entry name" value="UVRD_HELICASE_CTER"/>
    <property type="match status" value="1"/>
</dbReference>
<dbReference type="GO" id="GO:0004527">
    <property type="term" value="F:exonuclease activity"/>
    <property type="evidence" value="ECO:0007669"/>
    <property type="project" value="UniProtKB-KW"/>
</dbReference>
<dbReference type="Proteomes" id="UP000326702">
    <property type="component" value="Chromosome"/>
</dbReference>
<dbReference type="Gene3D" id="3.90.320.10">
    <property type="match status" value="1"/>
</dbReference>
<evidence type="ECO:0000256" key="6">
    <source>
        <dbReference type="ARBA" id="ARBA00022806"/>
    </source>
</evidence>
<proteinExistence type="inferred from homology"/>
<evidence type="ECO:0000256" key="4">
    <source>
        <dbReference type="ARBA" id="ARBA00022763"/>
    </source>
</evidence>
<dbReference type="InterPro" id="IPR000212">
    <property type="entry name" value="DNA_helicase_UvrD/REP"/>
</dbReference>
<evidence type="ECO:0000256" key="12">
    <source>
        <dbReference type="ARBA" id="ARBA00034617"/>
    </source>
</evidence>
<dbReference type="PROSITE" id="PS51198">
    <property type="entry name" value="UVRD_HELICASE_ATP_BIND"/>
    <property type="match status" value="1"/>
</dbReference>
<dbReference type="InterPro" id="IPR014016">
    <property type="entry name" value="UvrD-like_ATP-bd"/>
</dbReference>
<dbReference type="Gene3D" id="3.40.50.300">
    <property type="entry name" value="P-loop containing nucleotide triphosphate hydrolases"/>
    <property type="match status" value="2"/>
</dbReference>
<feature type="binding site" evidence="15">
    <location>
        <begin position="59"/>
        <end position="66"/>
    </location>
    <ligand>
        <name>ATP</name>
        <dbReference type="ChEBI" id="CHEBI:30616"/>
    </ligand>
</feature>
<comment type="catalytic activity">
    <reaction evidence="12">
        <text>Couples ATP hydrolysis with the unwinding of duplex DNA by translocating in the 3'-5' direction.</text>
        <dbReference type="EC" id="5.6.2.4"/>
    </reaction>
</comment>
<dbReference type="GO" id="GO:0033202">
    <property type="term" value="C:DNA helicase complex"/>
    <property type="evidence" value="ECO:0007669"/>
    <property type="project" value="TreeGrafter"/>
</dbReference>
<evidence type="ECO:0000256" key="8">
    <source>
        <dbReference type="ARBA" id="ARBA00022840"/>
    </source>
</evidence>
<keyword evidence="8 15" id="KW-0067">ATP-binding</keyword>
<keyword evidence="6 15" id="KW-0347">Helicase</keyword>
<keyword evidence="4" id="KW-0227">DNA damage</keyword>
<dbReference type="EMBL" id="CP045529">
    <property type="protein sequence ID" value="QFU97506.1"/>
    <property type="molecule type" value="Genomic_DNA"/>
</dbReference>
<organism evidence="19 20">
    <name type="scientific">Luteimicrobium xylanilyticum</name>
    <dbReference type="NCBI Taxonomy" id="1133546"/>
    <lineage>
        <taxon>Bacteria</taxon>
        <taxon>Bacillati</taxon>
        <taxon>Actinomycetota</taxon>
        <taxon>Actinomycetes</taxon>
        <taxon>Micrococcales</taxon>
        <taxon>Luteimicrobium</taxon>
    </lineage>
</organism>
<evidence type="ECO:0000313" key="19">
    <source>
        <dbReference type="EMBL" id="QFU97506.1"/>
    </source>
</evidence>
<dbReference type="PANTHER" id="PTHR11070">
    <property type="entry name" value="UVRD / RECB / PCRA DNA HELICASE FAMILY MEMBER"/>
    <property type="match status" value="1"/>
</dbReference>
<evidence type="ECO:0000259" key="18">
    <source>
        <dbReference type="PROSITE" id="PS51217"/>
    </source>
</evidence>
<dbReference type="SUPFAM" id="SSF52540">
    <property type="entry name" value="P-loop containing nucleoside triphosphate hydrolases"/>
    <property type="match status" value="1"/>
</dbReference>
<accession>A0A5P9Q895</accession>
<evidence type="ECO:0000259" key="17">
    <source>
        <dbReference type="PROSITE" id="PS51198"/>
    </source>
</evidence>
<keyword evidence="9" id="KW-0238">DNA-binding</keyword>
<evidence type="ECO:0000256" key="7">
    <source>
        <dbReference type="ARBA" id="ARBA00022839"/>
    </source>
</evidence>
<gene>
    <name evidence="19" type="ORF">KDY119_01004</name>
</gene>
<dbReference type="PANTHER" id="PTHR11070:SF59">
    <property type="entry name" value="DNA 3'-5' HELICASE"/>
    <property type="match status" value="1"/>
</dbReference>
<evidence type="ECO:0000256" key="1">
    <source>
        <dbReference type="ARBA" id="ARBA00009922"/>
    </source>
</evidence>
<keyword evidence="11" id="KW-0413">Isomerase</keyword>
<evidence type="ECO:0000256" key="15">
    <source>
        <dbReference type="PROSITE-ProRule" id="PRU00560"/>
    </source>
</evidence>